<protein>
    <submittedName>
        <fullName evidence="7">AI-2E family transporter</fullName>
    </submittedName>
</protein>
<dbReference type="EMBL" id="CP151762">
    <property type="protein sequence ID" value="WZU63468.1"/>
    <property type="molecule type" value="Genomic_DNA"/>
</dbReference>
<comment type="similarity">
    <text evidence="2">Belongs to the autoinducer-2 exporter (AI-2E) (TC 2.A.86) family.</text>
</comment>
<evidence type="ECO:0000256" key="1">
    <source>
        <dbReference type="ARBA" id="ARBA00004141"/>
    </source>
</evidence>
<dbReference type="Proteomes" id="UP001451782">
    <property type="component" value="Chromosome"/>
</dbReference>
<organism evidence="7 8">
    <name type="scientific">Yoonia algicola</name>
    <dbReference type="NCBI Taxonomy" id="3137368"/>
    <lineage>
        <taxon>Bacteria</taxon>
        <taxon>Pseudomonadati</taxon>
        <taxon>Pseudomonadota</taxon>
        <taxon>Alphaproteobacteria</taxon>
        <taxon>Rhodobacterales</taxon>
        <taxon>Paracoccaceae</taxon>
        <taxon>Yoonia</taxon>
    </lineage>
</organism>
<dbReference type="PANTHER" id="PTHR21716">
    <property type="entry name" value="TRANSMEMBRANE PROTEIN"/>
    <property type="match status" value="1"/>
</dbReference>
<keyword evidence="5 6" id="KW-0472">Membrane</keyword>
<dbReference type="Pfam" id="PF01594">
    <property type="entry name" value="AI-2E_transport"/>
    <property type="match status" value="1"/>
</dbReference>
<feature type="transmembrane region" description="Helical" evidence="6">
    <location>
        <begin position="225"/>
        <end position="247"/>
    </location>
</feature>
<name>A0AAN0MF75_9RHOB</name>
<dbReference type="GO" id="GO:0055085">
    <property type="term" value="P:transmembrane transport"/>
    <property type="evidence" value="ECO:0007669"/>
    <property type="project" value="TreeGrafter"/>
</dbReference>
<sequence>MRSSINSLCLVAIAVVLVFATLYQAKALFAPVLSAALLGVVLTPLSELWDKLRIPSAIAAFLSVSLAVAAIFVIFLLLEPYISKVISQAPVIQAELRETVDEVRRILQGLERISDDMSAAIEPNPVENGEDEGSVPLPSVADALFYAPQFLAQFLIFTGTLYFFLLARNTVYEWLSHSISALGKRDLRRAASQVSRYVLTISAINLCFGALVTVAMQVIGMPSPIVWGMLAFLLNFILYLGPIVLIAMLTVTGIVVFDGAASFLPPAIYIAMNATEAQFVTPTLVGRSLSVNPLLVFLSLVFWLWLWGPIGGIIAIPLLIWTLTVVQGMNGQAISDGTPGKG</sequence>
<proteinExistence type="inferred from homology"/>
<feature type="transmembrane region" description="Helical" evidence="6">
    <location>
        <begin position="57"/>
        <end position="78"/>
    </location>
</feature>
<feature type="transmembrane region" description="Helical" evidence="6">
    <location>
        <begin position="294"/>
        <end position="321"/>
    </location>
</feature>
<evidence type="ECO:0000256" key="6">
    <source>
        <dbReference type="SAM" id="Phobius"/>
    </source>
</evidence>
<dbReference type="AlphaFoldDB" id="A0AAN0MF75"/>
<evidence type="ECO:0000313" key="8">
    <source>
        <dbReference type="Proteomes" id="UP001451782"/>
    </source>
</evidence>
<reference evidence="7 8" key="1">
    <citation type="submission" date="2024-04" db="EMBL/GenBank/DDBJ databases">
        <title>Phylogenomic analyses of a clade within the roseobacter group suggest taxonomic reassignments of species of the genera Aestuariivita, Citreicella, Loktanella, Nautella, Pelagibaca, Ruegeria, Thalassobius, Thiobacimonas and Tropicibacter, and the proposal o.</title>
        <authorList>
            <person name="Jeon C.O."/>
        </authorList>
    </citation>
    <scope>NUCLEOTIDE SEQUENCE [LARGE SCALE GENOMIC DNA]</scope>
    <source>
        <strain evidence="7 8">G8-12</strain>
    </source>
</reference>
<feature type="transmembrane region" description="Helical" evidence="6">
    <location>
        <begin position="197"/>
        <end position="219"/>
    </location>
</feature>
<dbReference type="GO" id="GO:0016020">
    <property type="term" value="C:membrane"/>
    <property type="evidence" value="ECO:0007669"/>
    <property type="project" value="UniProtKB-SubCell"/>
</dbReference>
<keyword evidence="3 6" id="KW-0812">Transmembrane</keyword>
<evidence type="ECO:0000256" key="4">
    <source>
        <dbReference type="ARBA" id="ARBA00022989"/>
    </source>
</evidence>
<dbReference type="KEGG" id="yag:AABB28_16730"/>
<gene>
    <name evidence="7" type="ORF">AABB28_16730</name>
</gene>
<evidence type="ECO:0000256" key="2">
    <source>
        <dbReference type="ARBA" id="ARBA00009773"/>
    </source>
</evidence>
<dbReference type="RefSeq" id="WP_342069849.1">
    <property type="nucleotide sequence ID" value="NZ_CP151762.1"/>
</dbReference>
<evidence type="ECO:0000256" key="3">
    <source>
        <dbReference type="ARBA" id="ARBA00022692"/>
    </source>
</evidence>
<accession>A0AAN0MF75</accession>
<keyword evidence="4 6" id="KW-1133">Transmembrane helix</keyword>
<dbReference type="InterPro" id="IPR002549">
    <property type="entry name" value="AI-2E-like"/>
</dbReference>
<feature type="transmembrane region" description="Helical" evidence="6">
    <location>
        <begin position="5"/>
        <end position="22"/>
    </location>
</feature>
<evidence type="ECO:0000313" key="7">
    <source>
        <dbReference type="EMBL" id="WZU63468.1"/>
    </source>
</evidence>
<feature type="transmembrane region" description="Helical" evidence="6">
    <location>
        <begin position="254"/>
        <end position="274"/>
    </location>
</feature>
<feature type="transmembrane region" description="Helical" evidence="6">
    <location>
        <begin position="28"/>
        <end position="45"/>
    </location>
</feature>
<feature type="transmembrane region" description="Helical" evidence="6">
    <location>
        <begin position="143"/>
        <end position="167"/>
    </location>
</feature>
<comment type="subcellular location">
    <subcellularLocation>
        <location evidence="1">Membrane</location>
        <topology evidence="1">Multi-pass membrane protein</topology>
    </subcellularLocation>
</comment>
<keyword evidence="8" id="KW-1185">Reference proteome</keyword>
<evidence type="ECO:0000256" key="5">
    <source>
        <dbReference type="ARBA" id="ARBA00023136"/>
    </source>
</evidence>
<dbReference type="PANTHER" id="PTHR21716:SF16">
    <property type="entry name" value="BLL1467 PROTEIN"/>
    <property type="match status" value="1"/>
</dbReference>